<dbReference type="InParanoid" id="A0A7M7QSI6"/>
<organism evidence="2 3">
    <name type="scientific">Nasonia vitripennis</name>
    <name type="common">Parasitic wasp</name>
    <dbReference type="NCBI Taxonomy" id="7425"/>
    <lineage>
        <taxon>Eukaryota</taxon>
        <taxon>Metazoa</taxon>
        <taxon>Ecdysozoa</taxon>
        <taxon>Arthropoda</taxon>
        <taxon>Hexapoda</taxon>
        <taxon>Insecta</taxon>
        <taxon>Pterygota</taxon>
        <taxon>Neoptera</taxon>
        <taxon>Endopterygota</taxon>
        <taxon>Hymenoptera</taxon>
        <taxon>Apocrita</taxon>
        <taxon>Proctotrupomorpha</taxon>
        <taxon>Chalcidoidea</taxon>
        <taxon>Pteromalidae</taxon>
        <taxon>Pteromalinae</taxon>
        <taxon>Nasonia</taxon>
    </lineage>
</organism>
<keyword evidence="1" id="KW-0193">Cuticle</keyword>
<dbReference type="EnsemblMetazoa" id="XM_032597143">
    <property type="protein sequence ID" value="XP_032453034"/>
    <property type="gene ID" value="LOC103316674"/>
</dbReference>
<evidence type="ECO:0000313" key="3">
    <source>
        <dbReference type="Proteomes" id="UP000002358"/>
    </source>
</evidence>
<evidence type="ECO:0000256" key="1">
    <source>
        <dbReference type="PROSITE-ProRule" id="PRU00497"/>
    </source>
</evidence>
<sequence>MCPNSQRHNVLHSFLSFFSNSTLLCPSTCTFHHEVGEYFIYNFSREFYFSKIINNLFLKPNQVVAFFALLAVASVAALPVQNDVYLVNETPSTNIGTGGYQFGYETSDNQSRFETAQLVAVPNARTGEVSNVLSVQGYYSFVDNTGRNYFLVEYTADENGYRPKITYKQL</sequence>
<protein>
    <submittedName>
        <fullName evidence="2">Uncharacterized protein</fullName>
    </submittedName>
</protein>
<keyword evidence="3" id="KW-1185">Reference proteome</keyword>
<dbReference type="PROSITE" id="PS51155">
    <property type="entry name" value="CHIT_BIND_RR_2"/>
    <property type="match status" value="1"/>
</dbReference>
<reference evidence="2" key="1">
    <citation type="submission" date="2021-01" db="UniProtKB">
        <authorList>
            <consortium name="EnsemblMetazoa"/>
        </authorList>
    </citation>
    <scope>IDENTIFICATION</scope>
</reference>
<evidence type="ECO:0000313" key="2">
    <source>
        <dbReference type="EnsemblMetazoa" id="XP_032453034"/>
    </source>
</evidence>
<dbReference type="OrthoDB" id="6629557at2759"/>
<dbReference type="GeneID" id="103316674"/>
<dbReference type="Proteomes" id="UP000002358">
    <property type="component" value="Chromosome 2"/>
</dbReference>
<dbReference type="InterPro" id="IPR000618">
    <property type="entry name" value="Insect_cuticle"/>
</dbReference>
<dbReference type="Pfam" id="PF00379">
    <property type="entry name" value="Chitin_bind_4"/>
    <property type="match status" value="1"/>
</dbReference>
<dbReference type="GO" id="GO:0042302">
    <property type="term" value="F:structural constituent of cuticle"/>
    <property type="evidence" value="ECO:0007669"/>
    <property type="project" value="UniProtKB-UniRule"/>
</dbReference>
<accession>A0A7M7QSI6</accession>
<dbReference type="KEGG" id="nvi:103316674"/>
<name>A0A7M7QSI6_NASVI</name>
<dbReference type="RefSeq" id="XP_032453034.1">
    <property type="nucleotide sequence ID" value="XM_032597143.1"/>
</dbReference>
<proteinExistence type="predicted"/>
<dbReference type="AlphaFoldDB" id="A0A7M7QSI6"/>